<feature type="transmembrane region" description="Helical" evidence="6">
    <location>
        <begin position="111"/>
        <end position="131"/>
    </location>
</feature>
<dbReference type="GO" id="GO:0005886">
    <property type="term" value="C:plasma membrane"/>
    <property type="evidence" value="ECO:0007669"/>
    <property type="project" value="TreeGrafter"/>
</dbReference>
<dbReference type="AlphaFoldDB" id="A0AAD7VAH1"/>
<protein>
    <recommendedName>
        <fullName evidence="7">Major facilitator superfamily (MFS) profile domain-containing protein</fullName>
    </recommendedName>
</protein>
<evidence type="ECO:0000256" key="3">
    <source>
        <dbReference type="ARBA" id="ARBA00022989"/>
    </source>
</evidence>
<feature type="transmembrane region" description="Helical" evidence="6">
    <location>
        <begin position="342"/>
        <end position="361"/>
    </location>
</feature>
<dbReference type="GeneID" id="83209771"/>
<organism evidence="8 9">
    <name type="scientific">Lichtheimia ornata</name>
    <dbReference type="NCBI Taxonomy" id="688661"/>
    <lineage>
        <taxon>Eukaryota</taxon>
        <taxon>Fungi</taxon>
        <taxon>Fungi incertae sedis</taxon>
        <taxon>Mucoromycota</taxon>
        <taxon>Mucoromycotina</taxon>
        <taxon>Mucoromycetes</taxon>
        <taxon>Mucorales</taxon>
        <taxon>Lichtheimiaceae</taxon>
        <taxon>Lichtheimia</taxon>
    </lineage>
</organism>
<keyword evidence="4 6" id="KW-0472">Membrane</keyword>
<dbReference type="PANTHER" id="PTHR23501">
    <property type="entry name" value="MAJOR FACILITATOR SUPERFAMILY"/>
    <property type="match status" value="1"/>
</dbReference>
<feature type="transmembrane region" description="Helical" evidence="6">
    <location>
        <begin position="316"/>
        <end position="335"/>
    </location>
</feature>
<evidence type="ECO:0000256" key="1">
    <source>
        <dbReference type="ARBA" id="ARBA00004141"/>
    </source>
</evidence>
<comment type="caution">
    <text evidence="8">The sequence shown here is derived from an EMBL/GenBank/DDBJ whole genome shotgun (WGS) entry which is preliminary data.</text>
</comment>
<dbReference type="PANTHER" id="PTHR23501:SF198">
    <property type="entry name" value="AZOLE RESISTANCE PROTEIN 1-RELATED"/>
    <property type="match status" value="1"/>
</dbReference>
<feature type="compositionally biased region" description="Basic and acidic residues" evidence="5">
    <location>
        <begin position="529"/>
        <end position="554"/>
    </location>
</feature>
<feature type="transmembrane region" description="Helical" evidence="6">
    <location>
        <begin position="171"/>
        <end position="189"/>
    </location>
</feature>
<keyword evidence="9" id="KW-1185">Reference proteome</keyword>
<dbReference type="CDD" id="cd17502">
    <property type="entry name" value="MFS_Azr1_MDR_like"/>
    <property type="match status" value="1"/>
</dbReference>
<dbReference type="RefSeq" id="XP_058346935.1">
    <property type="nucleotide sequence ID" value="XM_058482437.1"/>
</dbReference>
<dbReference type="PROSITE" id="PS00216">
    <property type="entry name" value="SUGAR_TRANSPORT_1"/>
    <property type="match status" value="1"/>
</dbReference>
<reference evidence="8 9" key="1">
    <citation type="submission" date="2023-03" db="EMBL/GenBank/DDBJ databases">
        <title>Genome sequence of Lichtheimia ornata CBS 291.66.</title>
        <authorList>
            <person name="Mohabir J.T."/>
            <person name="Shea T.P."/>
            <person name="Kurbessoian T."/>
            <person name="Berby B."/>
            <person name="Fontaine J."/>
            <person name="Livny J."/>
            <person name="Gnirke A."/>
            <person name="Stajich J.E."/>
            <person name="Cuomo C.A."/>
        </authorList>
    </citation>
    <scope>NUCLEOTIDE SEQUENCE [LARGE SCALE GENOMIC DNA]</scope>
    <source>
        <strain evidence="8">CBS 291.66</strain>
    </source>
</reference>
<evidence type="ECO:0000259" key="7">
    <source>
        <dbReference type="PROSITE" id="PS50850"/>
    </source>
</evidence>
<evidence type="ECO:0000256" key="2">
    <source>
        <dbReference type="ARBA" id="ARBA00022692"/>
    </source>
</evidence>
<feature type="transmembrane region" description="Helical" evidence="6">
    <location>
        <begin position="14"/>
        <end position="40"/>
    </location>
</feature>
<feature type="transmembrane region" description="Helical" evidence="6">
    <location>
        <begin position="209"/>
        <end position="228"/>
    </location>
</feature>
<dbReference type="Proteomes" id="UP001234581">
    <property type="component" value="Unassembled WGS sequence"/>
</dbReference>
<dbReference type="PROSITE" id="PS50850">
    <property type="entry name" value="MFS"/>
    <property type="match status" value="1"/>
</dbReference>
<evidence type="ECO:0000313" key="8">
    <source>
        <dbReference type="EMBL" id="KAJ8662022.1"/>
    </source>
</evidence>
<evidence type="ECO:0000256" key="5">
    <source>
        <dbReference type="SAM" id="MobiDB-lite"/>
    </source>
</evidence>
<dbReference type="InterPro" id="IPR020846">
    <property type="entry name" value="MFS_dom"/>
</dbReference>
<dbReference type="InterPro" id="IPR005829">
    <property type="entry name" value="Sugar_transporter_CS"/>
</dbReference>
<evidence type="ECO:0000256" key="6">
    <source>
        <dbReference type="SAM" id="Phobius"/>
    </source>
</evidence>
<gene>
    <name evidence="8" type="ORF">O0I10_002353</name>
</gene>
<dbReference type="EMBL" id="JARTCD010000006">
    <property type="protein sequence ID" value="KAJ8662022.1"/>
    <property type="molecule type" value="Genomic_DNA"/>
</dbReference>
<feature type="transmembrane region" description="Helical" evidence="6">
    <location>
        <begin position="143"/>
        <end position="165"/>
    </location>
</feature>
<keyword evidence="2 6" id="KW-0812">Transmembrane</keyword>
<comment type="subcellular location">
    <subcellularLocation>
        <location evidence="1">Membrane</location>
        <topology evidence="1">Multi-pass membrane protein</topology>
    </subcellularLocation>
</comment>
<feature type="region of interest" description="Disordered" evidence="5">
    <location>
        <begin position="507"/>
        <end position="554"/>
    </location>
</feature>
<feature type="compositionally biased region" description="Polar residues" evidence="5">
    <location>
        <begin position="508"/>
        <end position="519"/>
    </location>
</feature>
<evidence type="ECO:0000313" key="9">
    <source>
        <dbReference type="Proteomes" id="UP001234581"/>
    </source>
</evidence>
<keyword evidence="3 6" id="KW-1133">Transmembrane helix</keyword>
<feature type="transmembrane region" description="Helical" evidence="6">
    <location>
        <begin position="400"/>
        <end position="422"/>
    </location>
</feature>
<name>A0AAD7VAH1_9FUNG</name>
<feature type="transmembrane region" description="Helical" evidence="6">
    <location>
        <begin position="470"/>
        <end position="498"/>
    </location>
</feature>
<dbReference type="GO" id="GO:0022857">
    <property type="term" value="F:transmembrane transporter activity"/>
    <property type="evidence" value="ECO:0007669"/>
    <property type="project" value="InterPro"/>
</dbReference>
<sequence>MEAIKEHWDLIRRFSVIFGIMLGMFVTALNTTVIAPAMTIIATDLGSPDQQAWIATAYLLAFVTCQALAGKFSDIFGRKPILLFGLFLFVGGSLVSALTPSMPGIIAGRTIQGLGAGCNMAMSFVLVVDLAPIKIRPRFQSALVVNFGLANVVGTLIGGVFVDRLSWRWDFWFNVIVGGVAFTLDLILLKETVDLKGVSMKAKMKRIDIMGTLLVIGFVCCLLLALSWGKMYGWGSGHSIGPFVAAGVAFIVLAIVETRVAKEPVVPPDLLLNRSVAIFYMYVFCFGLGFVSTLYYGPIMFQAVFGAGSIESGVRLVPYMSCLIVSSVSSGMMLNKFPYVKFYIVIGAICNIVGFGLFYTVNEYSNWGQQACYIMLCGFSFGLSQQNCLFGVQTCAPKKYIAVATSLNQFFMMLSCAIGVAICDTLFREFLKEEFSSLDPSILSIAAKYGADSNYLYIRDMPSEYQQPVIHLYMAALHKVFTLPLVVAGIAVICALCAKNVKYGANKPPQSSTAQQEKPTTAPDPQEDIDLKQDDTNRTLDNEEIEEKKQASIV</sequence>
<dbReference type="Gene3D" id="1.20.1250.20">
    <property type="entry name" value="MFS general substrate transporter like domains"/>
    <property type="match status" value="1"/>
</dbReference>
<accession>A0AAD7VAH1</accession>
<feature type="transmembrane region" description="Helical" evidence="6">
    <location>
        <begin position="81"/>
        <end position="99"/>
    </location>
</feature>
<feature type="transmembrane region" description="Helical" evidence="6">
    <location>
        <begin position="367"/>
        <end position="388"/>
    </location>
</feature>
<dbReference type="InterPro" id="IPR011701">
    <property type="entry name" value="MFS"/>
</dbReference>
<dbReference type="SUPFAM" id="SSF103473">
    <property type="entry name" value="MFS general substrate transporter"/>
    <property type="match status" value="1"/>
</dbReference>
<evidence type="ECO:0000256" key="4">
    <source>
        <dbReference type="ARBA" id="ARBA00023136"/>
    </source>
</evidence>
<feature type="domain" description="Major facilitator superfamily (MFS) profile" evidence="7">
    <location>
        <begin position="16"/>
        <end position="465"/>
    </location>
</feature>
<feature type="transmembrane region" description="Helical" evidence="6">
    <location>
        <begin position="52"/>
        <end position="69"/>
    </location>
</feature>
<feature type="transmembrane region" description="Helical" evidence="6">
    <location>
        <begin position="277"/>
        <end position="296"/>
    </location>
</feature>
<feature type="transmembrane region" description="Helical" evidence="6">
    <location>
        <begin position="240"/>
        <end position="256"/>
    </location>
</feature>
<dbReference type="Gene3D" id="1.20.1720.10">
    <property type="entry name" value="Multidrug resistance protein D"/>
    <property type="match status" value="1"/>
</dbReference>
<proteinExistence type="predicted"/>
<dbReference type="InterPro" id="IPR036259">
    <property type="entry name" value="MFS_trans_sf"/>
</dbReference>
<dbReference type="Pfam" id="PF07690">
    <property type="entry name" value="MFS_1"/>
    <property type="match status" value="1"/>
</dbReference>